<keyword evidence="1" id="KW-0812">Transmembrane</keyword>
<dbReference type="InterPro" id="IPR025517">
    <property type="entry name" value="DUF4405"/>
</dbReference>
<dbReference type="AlphaFoldDB" id="A0A317T4G4"/>
<comment type="caution">
    <text evidence="3">The sequence shown here is derived from an EMBL/GenBank/DDBJ whole genome shotgun (WGS) entry which is preliminary data.</text>
</comment>
<protein>
    <recommendedName>
        <fullName evidence="2">Flavinylation-associated cytochrome domain-containing protein</fullName>
    </recommendedName>
</protein>
<keyword evidence="1" id="KW-0472">Membrane</keyword>
<evidence type="ECO:0000259" key="2">
    <source>
        <dbReference type="Pfam" id="PF14358"/>
    </source>
</evidence>
<dbReference type="OrthoDB" id="5363112at2"/>
<feature type="transmembrane region" description="Helical" evidence="1">
    <location>
        <begin position="71"/>
        <end position="88"/>
    </location>
</feature>
<dbReference type="EMBL" id="PDNZ01000006">
    <property type="protein sequence ID" value="PWW81538.1"/>
    <property type="molecule type" value="Genomic_DNA"/>
</dbReference>
<organism evidence="3 4">
    <name type="scientific">Prosthecochloris marina</name>
    <dbReference type="NCBI Taxonomy" id="2017681"/>
    <lineage>
        <taxon>Bacteria</taxon>
        <taxon>Pseudomonadati</taxon>
        <taxon>Chlorobiota</taxon>
        <taxon>Chlorobiia</taxon>
        <taxon>Chlorobiales</taxon>
        <taxon>Chlorobiaceae</taxon>
        <taxon>Prosthecochloris</taxon>
    </lineage>
</organism>
<keyword evidence="4" id="KW-1185">Reference proteome</keyword>
<reference evidence="4" key="1">
    <citation type="submission" date="2017-10" db="EMBL/GenBank/DDBJ databases">
        <authorList>
            <person name="Gaisin V.A."/>
            <person name="Rysina M.S."/>
            <person name="Grouzdev D.S."/>
        </authorList>
    </citation>
    <scope>NUCLEOTIDE SEQUENCE [LARGE SCALE GENOMIC DNA]</scope>
    <source>
        <strain evidence="4">V1</strain>
    </source>
</reference>
<dbReference type="Proteomes" id="UP000246278">
    <property type="component" value="Unassembled WGS sequence"/>
</dbReference>
<dbReference type="Pfam" id="PF14358">
    <property type="entry name" value="DUF4405"/>
    <property type="match status" value="1"/>
</dbReference>
<evidence type="ECO:0000256" key="1">
    <source>
        <dbReference type="SAM" id="Phobius"/>
    </source>
</evidence>
<accession>A0A317T4G4</accession>
<sequence length="161" mass="17710">MSATMKSWATPLAAGTFIILAVTGILMFFKVDAGYIKPVHEWLSWAMVIGVLFHTFANWKPFIAYFSRRLPLSIIGAGVIITMLSIVVPSSEKGNPKKNMFRALESAKIEMLADMTGQSSDALIGKLEGKGISNAETSMTIEEIASMNGKKEMDILWTIFE</sequence>
<evidence type="ECO:0000313" key="3">
    <source>
        <dbReference type="EMBL" id="PWW81538.1"/>
    </source>
</evidence>
<feature type="transmembrane region" description="Helical" evidence="1">
    <location>
        <begin position="42"/>
        <end position="59"/>
    </location>
</feature>
<feature type="transmembrane region" description="Helical" evidence="1">
    <location>
        <begin position="12"/>
        <end position="30"/>
    </location>
</feature>
<evidence type="ECO:0000313" key="4">
    <source>
        <dbReference type="Proteomes" id="UP000246278"/>
    </source>
</evidence>
<gene>
    <name evidence="3" type="ORF">CR164_08980</name>
</gene>
<feature type="domain" description="Flavinylation-associated cytochrome" evidence="2">
    <location>
        <begin position="8"/>
        <end position="59"/>
    </location>
</feature>
<proteinExistence type="predicted"/>
<keyword evidence="1" id="KW-1133">Transmembrane helix</keyword>
<dbReference type="RefSeq" id="WP_110023655.1">
    <property type="nucleotide sequence ID" value="NZ_PDNZ01000006.1"/>
</dbReference>
<name>A0A317T4G4_9CHLB</name>